<organism evidence="2 3">
    <name type="scientific">Glycomyces luteolus</name>
    <dbReference type="NCBI Taxonomy" id="2670330"/>
    <lineage>
        <taxon>Bacteria</taxon>
        <taxon>Bacillati</taxon>
        <taxon>Actinomycetota</taxon>
        <taxon>Actinomycetes</taxon>
        <taxon>Glycomycetales</taxon>
        <taxon>Glycomycetaceae</taxon>
        <taxon>Glycomyces</taxon>
    </lineage>
</organism>
<evidence type="ECO:0000313" key="2">
    <source>
        <dbReference type="EMBL" id="MDA1359444.1"/>
    </source>
</evidence>
<accession>A0A9X3SR04</accession>
<reference evidence="2" key="1">
    <citation type="submission" date="2022-12" db="EMBL/GenBank/DDBJ databases">
        <title>Gycomyces niveus sp.nov.,a novel actinomycete isolated from soil in Shouguan.</title>
        <authorList>
            <person name="Yang X."/>
        </authorList>
    </citation>
    <scope>NUCLEOTIDE SEQUENCE</scope>
    <source>
        <strain evidence="2">NEAU-A15</strain>
    </source>
</reference>
<dbReference type="EMBL" id="JAPZVP010000005">
    <property type="protein sequence ID" value="MDA1359444.1"/>
    <property type="molecule type" value="Genomic_DNA"/>
</dbReference>
<evidence type="ECO:0000313" key="3">
    <source>
        <dbReference type="Proteomes" id="UP001146067"/>
    </source>
</evidence>
<comment type="caution">
    <text evidence="2">The sequence shown here is derived from an EMBL/GenBank/DDBJ whole genome shotgun (WGS) entry which is preliminary data.</text>
</comment>
<gene>
    <name evidence="2" type="ORF">O1R50_07420</name>
</gene>
<keyword evidence="1" id="KW-0732">Signal</keyword>
<proteinExistence type="predicted"/>
<keyword evidence="3" id="KW-1185">Reference proteome</keyword>
<dbReference type="RefSeq" id="WP_270109281.1">
    <property type="nucleotide sequence ID" value="NZ_JAPZVP010000005.1"/>
</dbReference>
<dbReference type="Proteomes" id="UP001146067">
    <property type="component" value="Unassembled WGS sequence"/>
</dbReference>
<protein>
    <recommendedName>
        <fullName evidence="4">Secreted protein</fullName>
    </recommendedName>
</protein>
<evidence type="ECO:0008006" key="4">
    <source>
        <dbReference type="Google" id="ProtNLM"/>
    </source>
</evidence>
<feature type="chain" id="PRO_5040916407" description="Secreted protein" evidence="1">
    <location>
        <begin position="26"/>
        <end position="112"/>
    </location>
</feature>
<evidence type="ECO:0000256" key="1">
    <source>
        <dbReference type="SAM" id="SignalP"/>
    </source>
</evidence>
<sequence>MRKSTIVLAAAAGIAAVGAAAPVMAADSGVNAGELSLVNVDASDAAKWQVCGQNILAQPGGQDCDNSDGADSAGVDAGALSLVNADASDAAHWQICGQNVGAQLFGQMCGNN</sequence>
<name>A0A9X3SR04_9ACTN</name>
<feature type="signal peptide" evidence="1">
    <location>
        <begin position="1"/>
        <end position="25"/>
    </location>
</feature>
<dbReference type="AlphaFoldDB" id="A0A9X3SR04"/>